<comment type="caution">
    <text evidence="2">The sequence shown here is derived from an EMBL/GenBank/DDBJ whole genome shotgun (WGS) entry which is preliminary data.</text>
</comment>
<dbReference type="AlphaFoldDB" id="A0AAJ0HV39"/>
<accession>A0AAJ0HV39</accession>
<feature type="transmembrane region" description="Helical" evidence="1">
    <location>
        <begin position="52"/>
        <end position="69"/>
    </location>
</feature>
<keyword evidence="1" id="KW-0472">Membrane</keyword>
<evidence type="ECO:0000256" key="1">
    <source>
        <dbReference type="SAM" id="Phobius"/>
    </source>
</evidence>
<keyword evidence="1" id="KW-0812">Transmembrane</keyword>
<keyword evidence="3" id="KW-1185">Reference proteome</keyword>
<dbReference type="EMBL" id="JAUIQD010000001">
    <property type="protein sequence ID" value="KAK3363237.1"/>
    <property type="molecule type" value="Genomic_DNA"/>
</dbReference>
<evidence type="ECO:0000313" key="2">
    <source>
        <dbReference type="EMBL" id="KAK3363237.1"/>
    </source>
</evidence>
<sequence>MRSSARAAWFRERGRRGARILHVARWNGSFIGDILLFVFVEFICSSISPAQAQVLPLSLLLLLAVTALLDRIC</sequence>
<name>A0AAJ0HV39_9PEZI</name>
<keyword evidence="1" id="KW-1133">Transmembrane helix</keyword>
<evidence type="ECO:0000313" key="3">
    <source>
        <dbReference type="Proteomes" id="UP001275084"/>
    </source>
</evidence>
<feature type="transmembrane region" description="Helical" evidence="1">
    <location>
        <begin position="20"/>
        <end position="40"/>
    </location>
</feature>
<dbReference type="Proteomes" id="UP001275084">
    <property type="component" value="Unassembled WGS sequence"/>
</dbReference>
<organism evidence="2 3">
    <name type="scientific">Lasiosphaeria hispida</name>
    <dbReference type="NCBI Taxonomy" id="260671"/>
    <lineage>
        <taxon>Eukaryota</taxon>
        <taxon>Fungi</taxon>
        <taxon>Dikarya</taxon>
        <taxon>Ascomycota</taxon>
        <taxon>Pezizomycotina</taxon>
        <taxon>Sordariomycetes</taxon>
        <taxon>Sordariomycetidae</taxon>
        <taxon>Sordariales</taxon>
        <taxon>Lasiosphaeriaceae</taxon>
        <taxon>Lasiosphaeria</taxon>
    </lineage>
</organism>
<reference evidence="2" key="2">
    <citation type="submission" date="2023-06" db="EMBL/GenBank/DDBJ databases">
        <authorList>
            <consortium name="Lawrence Berkeley National Laboratory"/>
            <person name="Haridas S."/>
            <person name="Hensen N."/>
            <person name="Bonometti L."/>
            <person name="Westerberg I."/>
            <person name="Brannstrom I.O."/>
            <person name="Guillou S."/>
            <person name="Cros-Aarteil S."/>
            <person name="Calhoun S."/>
            <person name="Kuo A."/>
            <person name="Mondo S."/>
            <person name="Pangilinan J."/>
            <person name="Riley R."/>
            <person name="Labutti K."/>
            <person name="Andreopoulos B."/>
            <person name="Lipzen A."/>
            <person name="Chen C."/>
            <person name="Yanf M."/>
            <person name="Daum C."/>
            <person name="Ng V."/>
            <person name="Clum A."/>
            <person name="Steindorff A."/>
            <person name="Ohm R."/>
            <person name="Martin F."/>
            <person name="Silar P."/>
            <person name="Natvig D."/>
            <person name="Lalanne C."/>
            <person name="Gautier V."/>
            <person name="Ament-Velasquez S.L."/>
            <person name="Kruys A."/>
            <person name="Hutchinson M.I."/>
            <person name="Powell A.J."/>
            <person name="Barry K."/>
            <person name="Miller A.N."/>
            <person name="Grigoriev I.V."/>
            <person name="Debuchy R."/>
            <person name="Gladieux P."/>
            <person name="Thoren M.H."/>
            <person name="Johannesson H."/>
        </authorList>
    </citation>
    <scope>NUCLEOTIDE SEQUENCE</scope>
    <source>
        <strain evidence="2">CBS 955.72</strain>
    </source>
</reference>
<gene>
    <name evidence="2" type="ORF">B0T25DRAFT_526664</name>
</gene>
<reference evidence="2" key="1">
    <citation type="journal article" date="2023" name="Mol. Phylogenet. Evol.">
        <title>Genome-scale phylogeny and comparative genomics of the fungal order Sordariales.</title>
        <authorList>
            <person name="Hensen N."/>
            <person name="Bonometti L."/>
            <person name="Westerberg I."/>
            <person name="Brannstrom I.O."/>
            <person name="Guillou S."/>
            <person name="Cros-Aarteil S."/>
            <person name="Calhoun S."/>
            <person name="Haridas S."/>
            <person name="Kuo A."/>
            <person name="Mondo S."/>
            <person name="Pangilinan J."/>
            <person name="Riley R."/>
            <person name="LaButti K."/>
            <person name="Andreopoulos B."/>
            <person name="Lipzen A."/>
            <person name="Chen C."/>
            <person name="Yan M."/>
            <person name="Daum C."/>
            <person name="Ng V."/>
            <person name="Clum A."/>
            <person name="Steindorff A."/>
            <person name="Ohm R.A."/>
            <person name="Martin F."/>
            <person name="Silar P."/>
            <person name="Natvig D.O."/>
            <person name="Lalanne C."/>
            <person name="Gautier V."/>
            <person name="Ament-Velasquez S.L."/>
            <person name="Kruys A."/>
            <person name="Hutchinson M.I."/>
            <person name="Powell A.J."/>
            <person name="Barry K."/>
            <person name="Miller A.N."/>
            <person name="Grigoriev I.V."/>
            <person name="Debuchy R."/>
            <person name="Gladieux P."/>
            <person name="Hiltunen Thoren M."/>
            <person name="Johannesson H."/>
        </authorList>
    </citation>
    <scope>NUCLEOTIDE SEQUENCE</scope>
    <source>
        <strain evidence="2">CBS 955.72</strain>
    </source>
</reference>
<protein>
    <submittedName>
        <fullName evidence="2">Uncharacterized protein</fullName>
    </submittedName>
</protein>
<proteinExistence type="predicted"/>